<dbReference type="PANTHER" id="PTHR11161">
    <property type="entry name" value="O-ACYLTRANSFERASE"/>
    <property type="match status" value="1"/>
</dbReference>
<feature type="transmembrane region" description="Helical" evidence="1">
    <location>
        <begin position="112"/>
        <end position="132"/>
    </location>
</feature>
<evidence type="ECO:0000313" key="3">
    <source>
        <dbReference type="EMBL" id="JAT36446.1"/>
    </source>
</evidence>
<dbReference type="Pfam" id="PF01757">
    <property type="entry name" value="Acyl_transf_3"/>
    <property type="match status" value="1"/>
</dbReference>
<dbReference type="PANTHER" id="PTHR11161:SF0">
    <property type="entry name" value="O-ACYLTRANSFERASE LIKE PROTEIN"/>
    <property type="match status" value="1"/>
</dbReference>
<keyword evidence="1" id="KW-0472">Membrane</keyword>
<feature type="transmembrane region" description="Helical" evidence="1">
    <location>
        <begin position="20"/>
        <end position="42"/>
    </location>
</feature>
<evidence type="ECO:0000256" key="1">
    <source>
        <dbReference type="SAM" id="Phobius"/>
    </source>
</evidence>
<feature type="transmembrane region" description="Helical" evidence="1">
    <location>
        <begin position="234"/>
        <end position="256"/>
    </location>
</feature>
<dbReference type="GO" id="GO:0016747">
    <property type="term" value="F:acyltransferase activity, transferring groups other than amino-acyl groups"/>
    <property type="evidence" value="ECO:0007669"/>
    <property type="project" value="InterPro"/>
</dbReference>
<feature type="non-terminal residue" evidence="3">
    <location>
        <position position="1"/>
    </location>
</feature>
<feature type="domain" description="Acyltransferase 3" evidence="2">
    <location>
        <begin position="6"/>
        <end position="291"/>
    </location>
</feature>
<feature type="transmembrane region" description="Helical" evidence="1">
    <location>
        <begin position="263"/>
        <end position="281"/>
    </location>
</feature>
<sequence length="370" mass="42513">FLLQHRKGRRFRYLEFFFKYYLRLTPPLALVMLVYATLAVHVTDGPIWRRLFEFQQMFCQRHWWSNMLYISNYANPHEMCLPQTWYLAIEFQMYILSPLLLLPLLSNPKRGLILVAVTFLATILGGIVNSYMMEIQAGGLIRLDRTREGTNVLDYFYTQYRAASFLMGIALGFLLFKIKEEECLVQFSKMQLLAGWVTAVTLFIATVLAVSVFQDPLYVYTAWLDTAYGILHRPTLSLAVSWFILVCSIGSGGVLNKVLSWKVLLPLYRLSHCVFLVHFLVQDVQAYSTRTPVTTDFLSLWYLSFADFFISHFLAVVVYLAAEAPAINLLLLVVEGKVETEESGCKNNSQSATFNKNTIQLENGLHLEKL</sequence>
<keyword evidence="1" id="KW-0812">Transmembrane</keyword>
<feature type="transmembrane region" description="Helical" evidence="1">
    <location>
        <begin position="85"/>
        <end position="105"/>
    </location>
</feature>
<feature type="transmembrane region" description="Helical" evidence="1">
    <location>
        <begin position="160"/>
        <end position="178"/>
    </location>
</feature>
<dbReference type="InterPro" id="IPR052728">
    <property type="entry name" value="O2_lipid_transport_reg"/>
</dbReference>
<dbReference type="AlphaFoldDB" id="A0A1B6MKI5"/>
<evidence type="ECO:0000259" key="2">
    <source>
        <dbReference type="Pfam" id="PF01757"/>
    </source>
</evidence>
<organism evidence="3">
    <name type="scientific">Graphocephala atropunctata</name>
    <dbReference type="NCBI Taxonomy" id="36148"/>
    <lineage>
        <taxon>Eukaryota</taxon>
        <taxon>Metazoa</taxon>
        <taxon>Ecdysozoa</taxon>
        <taxon>Arthropoda</taxon>
        <taxon>Hexapoda</taxon>
        <taxon>Insecta</taxon>
        <taxon>Pterygota</taxon>
        <taxon>Neoptera</taxon>
        <taxon>Paraneoptera</taxon>
        <taxon>Hemiptera</taxon>
        <taxon>Auchenorrhyncha</taxon>
        <taxon>Membracoidea</taxon>
        <taxon>Cicadellidae</taxon>
        <taxon>Cicadellinae</taxon>
        <taxon>Cicadellini</taxon>
        <taxon>Graphocephala</taxon>
    </lineage>
</organism>
<protein>
    <recommendedName>
        <fullName evidence="2">Acyltransferase 3 domain-containing protein</fullName>
    </recommendedName>
</protein>
<keyword evidence="1" id="KW-1133">Transmembrane helix</keyword>
<proteinExistence type="predicted"/>
<name>A0A1B6MKI5_9HEMI</name>
<feature type="transmembrane region" description="Helical" evidence="1">
    <location>
        <begin position="190"/>
        <end position="214"/>
    </location>
</feature>
<feature type="transmembrane region" description="Helical" evidence="1">
    <location>
        <begin position="301"/>
        <end position="322"/>
    </location>
</feature>
<reference evidence="3" key="1">
    <citation type="submission" date="2015-11" db="EMBL/GenBank/DDBJ databases">
        <title>De novo transcriptome assembly of four potential Pierce s Disease insect vectors from Arizona vineyards.</title>
        <authorList>
            <person name="Tassone E.E."/>
        </authorList>
    </citation>
    <scope>NUCLEOTIDE SEQUENCE</scope>
</reference>
<gene>
    <name evidence="3" type="ORF">g.48611</name>
</gene>
<dbReference type="EMBL" id="GEBQ01003531">
    <property type="protein sequence ID" value="JAT36446.1"/>
    <property type="molecule type" value="Transcribed_RNA"/>
</dbReference>
<accession>A0A1B6MKI5</accession>
<dbReference type="InterPro" id="IPR002656">
    <property type="entry name" value="Acyl_transf_3_dom"/>
</dbReference>